<feature type="transmembrane region" description="Helical" evidence="1">
    <location>
        <begin position="189"/>
        <end position="206"/>
    </location>
</feature>
<dbReference type="EMBL" id="CP042912">
    <property type="protein sequence ID" value="QEG24956.1"/>
    <property type="molecule type" value="Genomic_DNA"/>
</dbReference>
<accession>A0A5B9PJV7</accession>
<organism evidence="2 3">
    <name type="scientific">Mariniblastus fucicola</name>
    <dbReference type="NCBI Taxonomy" id="980251"/>
    <lineage>
        <taxon>Bacteria</taxon>
        <taxon>Pseudomonadati</taxon>
        <taxon>Planctomycetota</taxon>
        <taxon>Planctomycetia</taxon>
        <taxon>Pirellulales</taxon>
        <taxon>Pirellulaceae</taxon>
        <taxon>Mariniblastus</taxon>
    </lineage>
</organism>
<evidence type="ECO:0000313" key="2">
    <source>
        <dbReference type="EMBL" id="QEG24956.1"/>
    </source>
</evidence>
<evidence type="ECO:0000313" key="3">
    <source>
        <dbReference type="Proteomes" id="UP000322214"/>
    </source>
</evidence>
<dbReference type="PANTHER" id="PTHR32251">
    <property type="entry name" value="3-OXO-5-ALPHA-STEROID 4-DEHYDROGENASE"/>
    <property type="match status" value="1"/>
</dbReference>
<gene>
    <name evidence="2" type="ORF">MFFC18_48790</name>
</gene>
<dbReference type="Proteomes" id="UP000322214">
    <property type="component" value="Chromosome"/>
</dbReference>
<feature type="transmembrane region" description="Helical" evidence="1">
    <location>
        <begin position="101"/>
        <end position="125"/>
    </location>
</feature>
<dbReference type="KEGG" id="mff:MFFC18_48790"/>
<keyword evidence="3" id="KW-1185">Reference proteome</keyword>
<sequence length="261" mass="30046">MHFTQLILTNLGLIIAAMSLLWLVSIRVKDASIVDLCWGLGFVIVAWATAFQTGASDLRAIMLLALTTLWGLRLSGYLLWRNYGKGEDKRYQEMRDKHGGRFWWVSFFTVFLLQGLLMWFISLVVQSGMFHAGKLGIGFFGWLGFAVWCVGFFFESVGDFQMARFKARPDTEGEVMDRGLWRYTRHPNYFGDFCIWWGLFLLAATAQSWWTIGSPLLMSFLLLKVSGVSMLESDIEDRRPKYAQYKRETNAFFPWFPADGA</sequence>
<dbReference type="Gene3D" id="1.20.120.1630">
    <property type="match status" value="1"/>
</dbReference>
<protein>
    <submittedName>
        <fullName evidence="2">Uncharacterized protein</fullName>
    </submittedName>
</protein>
<dbReference type="AlphaFoldDB" id="A0A5B9PJV7"/>
<keyword evidence="1" id="KW-1133">Transmembrane helix</keyword>
<feature type="transmembrane region" description="Helical" evidence="1">
    <location>
        <begin position="36"/>
        <end position="55"/>
    </location>
</feature>
<dbReference type="GO" id="GO:0016020">
    <property type="term" value="C:membrane"/>
    <property type="evidence" value="ECO:0007669"/>
    <property type="project" value="TreeGrafter"/>
</dbReference>
<dbReference type="PROSITE" id="PS50244">
    <property type="entry name" value="S5A_REDUCTASE"/>
    <property type="match status" value="1"/>
</dbReference>
<evidence type="ECO:0000256" key="1">
    <source>
        <dbReference type="SAM" id="Phobius"/>
    </source>
</evidence>
<dbReference type="STRING" id="980251.GCA_001642875_04987"/>
<name>A0A5B9PJV7_9BACT</name>
<proteinExistence type="predicted"/>
<feature type="transmembrane region" description="Helical" evidence="1">
    <location>
        <begin position="6"/>
        <end position="24"/>
    </location>
</feature>
<dbReference type="OrthoDB" id="9779233at2"/>
<dbReference type="RefSeq" id="WP_075082775.1">
    <property type="nucleotide sequence ID" value="NZ_CP042912.1"/>
</dbReference>
<keyword evidence="1" id="KW-0812">Transmembrane</keyword>
<keyword evidence="1" id="KW-0472">Membrane</keyword>
<feature type="transmembrane region" description="Helical" evidence="1">
    <location>
        <begin position="137"/>
        <end position="158"/>
    </location>
</feature>
<reference evidence="2 3" key="1">
    <citation type="submission" date="2019-08" db="EMBL/GenBank/DDBJ databases">
        <title>Deep-cultivation of Planctomycetes and their phenomic and genomic characterization uncovers novel biology.</title>
        <authorList>
            <person name="Wiegand S."/>
            <person name="Jogler M."/>
            <person name="Boedeker C."/>
            <person name="Pinto D."/>
            <person name="Vollmers J."/>
            <person name="Rivas-Marin E."/>
            <person name="Kohn T."/>
            <person name="Peeters S.H."/>
            <person name="Heuer A."/>
            <person name="Rast P."/>
            <person name="Oberbeckmann S."/>
            <person name="Bunk B."/>
            <person name="Jeske O."/>
            <person name="Meyerdierks A."/>
            <person name="Storesund J.E."/>
            <person name="Kallscheuer N."/>
            <person name="Luecker S."/>
            <person name="Lage O.M."/>
            <person name="Pohl T."/>
            <person name="Merkel B.J."/>
            <person name="Hornburger P."/>
            <person name="Mueller R.-W."/>
            <person name="Bruemmer F."/>
            <person name="Labrenz M."/>
            <person name="Spormann A.M."/>
            <person name="Op den Camp H."/>
            <person name="Overmann J."/>
            <person name="Amann R."/>
            <person name="Jetten M.S.M."/>
            <person name="Mascher T."/>
            <person name="Medema M.H."/>
            <person name="Devos D.P."/>
            <person name="Kaster A.-K."/>
            <person name="Ovreas L."/>
            <person name="Rohde M."/>
            <person name="Galperin M.Y."/>
            <person name="Jogler C."/>
        </authorList>
    </citation>
    <scope>NUCLEOTIDE SEQUENCE [LARGE SCALE GENOMIC DNA]</scope>
    <source>
        <strain evidence="2 3">FC18</strain>
    </source>
</reference>
<feature type="transmembrane region" description="Helical" evidence="1">
    <location>
        <begin position="61"/>
        <end position="80"/>
    </location>
</feature>
<dbReference type="InterPro" id="IPR010721">
    <property type="entry name" value="UstE-like"/>
</dbReference>
<dbReference type="Pfam" id="PF06966">
    <property type="entry name" value="DUF1295"/>
    <property type="match status" value="1"/>
</dbReference>
<dbReference type="PANTHER" id="PTHR32251:SF17">
    <property type="entry name" value="STEROID 5-ALPHA REDUCTASE C-TERMINAL DOMAIN-CONTAINING PROTEIN"/>
    <property type="match status" value="1"/>
</dbReference>